<accession>A0AA39R857</accession>
<proteinExistence type="inferred from homology"/>
<feature type="region of interest" description="Disordered" evidence="6">
    <location>
        <begin position="307"/>
        <end position="341"/>
    </location>
</feature>
<evidence type="ECO:0000256" key="7">
    <source>
        <dbReference type="SAM" id="Phobius"/>
    </source>
</evidence>
<feature type="transmembrane region" description="Helical" evidence="7">
    <location>
        <begin position="53"/>
        <end position="78"/>
    </location>
</feature>
<feature type="compositionally biased region" description="Basic and acidic residues" evidence="6">
    <location>
        <begin position="331"/>
        <end position="341"/>
    </location>
</feature>
<comment type="subcellular location">
    <subcellularLocation>
        <location evidence="1">Membrane</location>
        <topology evidence="1">Multi-pass membrane protein</topology>
    </subcellularLocation>
</comment>
<dbReference type="GO" id="GO:0016020">
    <property type="term" value="C:membrane"/>
    <property type="evidence" value="ECO:0007669"/>
    <property type="project" value="UniProtKB-SubCell"/>
</dbReference>
<name>A0AA39R857_9LECA</name>
<feature type="transmembrane region" description="Helical" evidence="7">
    <location>
        <begin position="258"/>
        <end position="277"/>
    </location>
</feature>
<keyword evidence="2 7" id="KW-0812">Transmembrane</keyword>
<evidence type="ECO:0000256" key="3">
    <source>
        <dbReference type="ARBA" id="ARBA00022989"/>
    </source>
</evidence>
<gene>
    <name evidence="9" type="ORF">JMJ35_002457</name>
</gene>
<dbReference type="EMBL" id="JAFEKC020000004">
    <property type="protein sequence ID" value="KAK0515078.1"/>
    <property type="molecule type" value="Genomic_DNA"/>
</dbReference>
<evidence type="ECO:0000313" key="10">
    <source>
        <dbReference type="Proteomes" id="UP001166286"/>
    </source>
</evidence>
<feature type="domain" description="Rhodopsin" evidence="8">
    <location>
        <begin position="38"/>
        <end position="273"/>
    </location>
</feature>
<dbReference type="PANTHER" id="PTHR33048:SF47">
    <property type="entry name" value="INTEGRAL MEMBRANE PROTEIN-RELATED"/>
    <property type="match status" value="1"/>
</dbReference>
<keyword evidence="3 7" id="KW-1133">Transmembrane helix</keyword>
<evidence type="ECO:0000256" key="6">
    <source>
        <dbReference type="SAM" id="MobiDB-lite"/>
    </source>
</evidence>
<protein>
    <recommendedName>
        <fullName evidence="8">Rhodopsin domain-containing protein</fullName>
    </recommendedName>
</protein>
<comment type="caution">
    <text evidence="9">The sequence shown here is derived from an EMBL/GenBank/DDBJ whole genome shotgun (WGS) entry which is preliminary data.</text>
</comment>
<feature type="transmembrane region" description="Helical" evidence="7">
    <location>
        <begin position="20"/>
        <end position="41"/>
    </location>
</feature>
<evidence type="ECO:0000313" key="9">
    <source>
        <dbReference type="EMBL" id="KAK0515078.1"/>
    </source>
</evidence>
<dbReference type="AlphaFoldDB" id="A0AA39R857"/>
<feature type="transmembrane region" description="Helical" evidence="7">
    <location>
        <begin position="98"/>
        <end position="120"/>
    </location>
</feature>
<dbReference type="Proteomes" id="UP001166286">
    <property type="component" value="Unassembled WGS sequence"/>
</dbReference>
<evidence type="ECO:0000256" key="4">
    <source>
        <dbReference type="ARBA" id="ARBA00023136"/>
    </source>
</evidence>
<dbReference type="InterPro" id="IPR049326">
    <property type="entry name" value="Rhodopsin_dom_fungi"/>
</dbReference>
<dbReference type="Pfam" id="PF20684">
    <property type="entry name" value="Fung_rhodopsin"/>
    <property type="match status" value="1"/>
</dbReference>
<dbReference type="PANTHER" id="PTHR33048">
    <property type="entry name" value="PTH11-LIKE INTEGRAL MEMBRANE PROTEIN (AFU_ORTHOLOGUE AFUA_5G11245)"/>
    <property type="match status" value="1"/>
</dbReference>
<dbReference type="InterPro" id="IPR052337">
    <property type="entry name" value="SAT4-like"/>
</dbReference>
<feature type="transmembrane region" description="Helical" evidence="7">
    <location>
        <begin position="178"/>
        <end position="200"/>
    </location>
</feature>
<keyword evidence="10" id="KW-1185">Reference proteome</keyword>
<keyword evidence="4 7" id="KW-0472">Membrane</keyword>
<evidence type="ECO:0000259" key="8">
    <source>
        <dbReference type="Pfam" id="PF20684"/>
    </source>
</evidence>
<feature type="transmembrane region" description="Helical" evidence="7">
    <location>
        <begin position="132"/>
        <end position="158"/>
    </location>
</feature>
<comment type="similarity">
    <text evidence="5">Belongs to the SAT4 family.</text>
</comment>
<sequence length="341" mass="37663">MKVETFAVPDNGDVDKGWALLPSCWGLVAVAFVSTVTRIWVRARLTRNLGWDDFFISLAMLTTIIGAGFITAEVLNGLGRHEYYLTPSQRRNFQAVGWADWVQIFITLCLTKVSICLFLLRIVDSQQVVRGMYVLIGFMVLFSSVFVFLFLGICRPLNAYWDVGVSGSCFSNSQVESIVIAQGVLSIVTDLVCAALPYIFLRNLQINRKTKIGLCILMSLGVITAICCTVRTSLSGAMTDPDLTWAATENVGWRLPEVNIGIACANAPILRALYLFFHGRLSTQKSGSTGLSKERTWPSNAKAAWLEGSPQFRHESSDATMSIEMGTPLHNDPDYEGPLKK</sequence>
<evidence type="ECO:0000256" key="5">
    <source>
        <dbReference type="ARBA" id="ARBA00038359"/>
    </source>
</evidence>
<evidence type="ECO:0000256" key="2">
    <source>
        <dbReference type="ARBA" id="ARBA00022692"/>
    </source>
</evidence>
<feature type="transmembrane region" description="Helical" evidence="7">
    <location>
        <begin position="212"/>
        <end position="238"/>
    </location>
</feature>
<organism evidence="9 10">
    <name type="scientific">Cladonia borealis</name>
    <dbReference type="NCBI Taxonomy" id="184061"/>
    <lineage>
        <taxon>Eukaryota</taxon>
        <taxon>Fungi</taxon>
        <taxon>Dikarya</taxon>
        <taxon>Ascomycota</taxon>
        <taxon>Pezizomycotina</taxon>
        <taxon>Lecanoromycetes</taxon>
        <taxon>OSLEUM clade</taxon>
        <taxon>Lecanoromycetidae</taxon>
        <taxon>Lecanorales</taxon>
        <taxon>Lecanorineae</taxon>
        <taxon>Cladoniaceae</taxon>
        <taxon>Cladonia</taxon>
    </lineage>
</organism>
<evidence type="ECO:0000256" key="1">
    <source>
        <dbReference type="ARBA" id="ARBA00004141"/>
    </source>
</evidence>
<reference evidence="9" key="1">
    <citation type="submission" date="2023-03" db="EMBL/GenBank/DDBJ databases">
        <title>Complete genome of Cladonia borealis.</title>
        <authorList>
            <person name="Park H."/>
        </authorList>
    </citation>
    <scope>NUCLEOTIDE SEQUENCE</scope>
    <source>
        <strain evidence="9">ANT050790</strain>
    </source>
</reference>